<evidence type="ECO:0000313" key="4">
    <source>
        <dbReference type="Proteomes" id="UP001163105"/>
    </source>
</evidence>
<evidence type="ECO:0000259" key="2">
    <source>
        <dbReference type="Pfam" id="PF16862"/>
    </source>
</evidence>
<dbReference type="PANTHER" id="PTHR36183:SF2">
    <property type="entry name" value="BETA-GLUCURONIDASE C-TERMINAL DOMAIN-CONTAINING PROTEIN"/>
    <property type="match status" value="1"/>
</dbReference>
<dbReference type="InterPro" id="IPR052974">
    <property type="entry name" value="GH79_Enzymes"/>
</dbReference>
<accession>A0AB34G021</accession>
<evidence type="ECO:0000256" key="1">
    <source>
        <dbReference type="SAM" id="SignalP"/>
    </source>
</evidence>
<sequence length="530" mass="58417">MLYRLSAAAGAICLLLGPADALDKTIAVSAPASAPSDASKPVDHAFASFSLPAHFFADFTGNRSHPNLFSRDILDLLHKKTGAHPYVRVGGTSTANADLTYTGAHSDRVVYNASQEQAVILSAASENGIPAEVLVGPSWFEGFGNFPGSLWNFQANLGRNASSALDNTIEVCGLVVAALRHRLIALEIGNEPDLYPGRARPANYTVVDYVREWTRYANAISRRVLRGNRYGLEEWRFFQGLVYANETLGTFSTQAAFDAGVDKTRHLKSVSLHQSYTAGNQEWVRLQDTFMNHTAVQRSLGVFRRDIDFLRNYDPSITFLLGETNSDYVNLNMAQVEGVFGSALWLIDYLLYGMTMNIARFNLIQGVTFGYTGWVPVPYAGRDPYVRPPLYGQIVVADAIGRAPDVRVKEVDLKRWDVSAYAVYESRRLAKYVLVNLDEWNATTTHARPTQRLSLEVPRGVKGASVKRLTGDGASADEGIAWAGLSWNYTDGRLAESGRERIETVKLRGGKLDLELKSSEAVLVTLHRQA</sequence>
<protein>
    <submittedName>
        <fullName evidence="3">Glycoside hydrolase family 79</fullName>
    </submittedName>
</protein>
<keyword evidence="1" id="KW-0732">Signal</keyword>
<dbReference type="Gene3D" id="2.60.40.1180">
    <property type="entry name" value="Golgi alpha-mannosidase II"/>
    <property type="match status" value="1"/>
</dbReference>
<proteinExistence type="predicted"/>
<dbReference type="AlphaFoldDB" id="A0AB34G021"/>
<dbReference type="Pfam" id="PF16862">
    <property type="entry name" value="Glyco_hydro_79C"/>
    <property type="match status" value="1"/>
</dbReference>
<dbReference type="GO" id="GO:0016787">
    <property type="term" value="F:hydrolase activity"/>
    <property type="evidence" value="ECO:0007669"/>
    <property type="project" value="UniProtKB-KW"/>
</dbReference>
<comment type="caution">
    <text evidence="3">The sequence shown here is derived from an EMBL/GenBank/DDBJ whole genome shotgun (WGS) entry which is preliminary data.</text>
</comment>
<dbReference type="InterPro" id="IPR017853">
    <property type="entry name" value="GH"/>
</dbReference>
<feature type="chain" id="PRO_5044298710" evidence="1">
    <location>
        <begin position="22"/>
        <end position="530"/>
    </location>
</feature>
<gene>
    <name evidence="3" type="ORF">O9K51_04804</name>
</gene>
<name>A0AB34G021_9HYPO</name>
<dbReference type="PANTHER" id="PTHR36183">
    <property type="entry name" value="BETA-GLUCURONIDASE"/>
    <property type="match status" value="1"/>
</dbReference>
<evidence type="ECO:0000313" key="3">
    <source>
        <dbReference type="EMBL" id="KAJ6443625.1"/>
    </source>
</evidence>
<feature type="signal peptide" evidence="1">
    <location>
        <begin position="1"/>
        <end position="21"/>
    </location>
</feature>
<organism evidence="3 4">
    <name type="scientific">Purpureocillium lavendulum</name>
    <dbReference type="NCBI Taxonomy" id="1247861"/>
    <lineage>
        <taxon>Eukaryota</taxon>
        <taxon>Fungi</taxon>
        <taxon>Dikarya</taxon>
        <taxon>Ascomycota</taxon>
        <taxon>Pezizomycotina</taxon>
        <taxon>Sordariomycetes</taxon>
        <taxon>Hypocreomycetidae</taxon>
        <taxon>Hypocreales</taxon>
        <taxon>Ophiocordycipitaceae</taxon>
        <taxon>Purpureocillium</taxon>
    </lineage>
</organism>
<dbReference type="Proteomes" id="UP001163105">
    <property type="component" value="Unassembled WGS sequence"/>
</dbReference>
<dbReference type="Gene3D" id="3.20.20.80">
    <property type="entry name" value="Glycosidases"/>
    <property type="match status" value="1"/>
</dbReference>
<reference evidence="3" key="1">
    <citation type="submission" date="2023-01" db="EMBL/GenBank/DDBJ databases">
        <title>The growth and conidiation of Purpureocillium lavendulum are regulated by nitrogen source and histone H3K14 acetylation.</title>
        <authorList>
            <person name="Tang P."/>
            <person name="Han J."/>
            <person name="Zhang C."/>
            <person name="Tang P."/>
            <person name="Qi F."/>
            <person name="Zhang K."/>
            <person name="Liang L."/>
        </authorList>
    </citation>
    <scope>NUCLEOTIDE SEQUENCE</scope>
    <source>
        <strain evidence="3">YMF1.00683</strain>
    </source>
</reference>
<keyword evidence="4" id="KW-1185">Reference proteome</keyword>
<feature type="domain" description="Beta-glucuronidase C-terminal" evidence="2">
    <location>
        <begin position="420"/>
        <end position="523"/>
    </location>
</feature>
<keyword evidence="3" id="KW-0378">Hydrolase</keyword>
<dbReference type="InterPro" id="IPR013780">
    <property type="entry name" value="Glyco_hydro_b"/>
</dbReference>
<dbReference type="InterPro" id="IPR031728">
    <property type="entry name" value="GlcAase_C"/>
</dbReference>
<dbReference type="SUPFAM" id="SSF51445">
    <property type="entry name" value="(Trans)glycosidases"/>
    <property type="match status" value="1"/>
</dbReference>
<dbReference type="EMBL" id="JAQHRD010000003">
    <property type="protein sequence ID" value="KAJ6443625.1"/>
    <property type="molecule type" value="Genomic_DNA"/>
</dbReference>